<evidence type="ECO:0000256" key="1">
    <source>
        <dbReference type="SAM" id="MobiDB-lite"/>
    </source>
</evidence>
<dbReference type="PANTHER" id="PTHR46689:SF1">
    <property type="entry name" value="PHOD-LIKE PHOSPHATASE DOMAIN-CONTAINING PROTEIN"/>
    <property type="match status" value="1"/>
</dbReference>
<dbReference type="InterPro" id="IPR029052">
    <property type="entry name" value="Metallo-depent_PP-like"/>
</dbReference>
<dbReference type="RefSeq" id="XP_056559639.1">
    <property type="nucleotide sequence ID" value="XM_056697427.1"/>
</dbReference>
<gene>
    <name evidence="3" type="ORF">N7496_004496</name>
</gene>
<sequence>MSRACEAQDIRPAEVPDSKTADKQAEVFEESYDSPRQAGFQPPLYLKCGPLLRFTGIDRKPRMDEPLSRDVMEIWEGSVMVVTVDAMSTYMKPPTLWLFKQTVDLQTSEAQKSAPSGHQLAAEFADPLTGQIKMSRFGKPLYVKPVGSLQERRDLSCDDNNGLFETTEDNQTATTSSNVADLYPEKRDNNQRHEVYKIIGTHLHAERGLTFWKFKLEIPLGPRETRIIYHINHGTTTSFWIPAKGQGMNVMFQSCNGFSLSVDPDPYSGPDPLWRDVLNAHQKRPFHLMIGGGDQIYNDACRVQTRYFKKWTGMKKPRPKQSLSFSAEMQEELEDFYLAHYSSWFSRGLFGMANSQIPMINIWDDHDIIDGYGSYPHNTMATPVFKGLGAVAFKYYMLFQHQSVPEETEQEEQSWLLGAEPGPYIEEFSRSIFTFLGSRVAFLGLDCRTERTRNQILCQNTWDLVLGRCKEKIVKGEVKHLIVLLGVPIAYPRLNFLENALTSKAIEPLKALGRMGILGNLFNKFDSGFEILDDLEDHWTAKHHKLERNWFIRQLQDLAAAKSVRITILGGDVHLAAVGQFYSNRKLGIPQVHDHRYMVNIISSAIVNRPPATMLANLINRRNKVHHLDKETDEDMVSMFQRDVDGKSRRNTHLLPRRNWCSLLEHNRGGLKICINVEKVQGNPAGTSVEYSFFIPTLDYREPRKLIKERLKWRRWPFLGHSAEKR</sequence>
<keyword evidence="4" id="KW-1185">Reference proteome</keyword>
<proteinExistence type="predicted"/>
<dbReference type="Gene3D" id="3.60.21.70">
    <property type="entry name" value="PhoD-like phosphatase"/>
    <property type="match status" value="1"/>
</dbReference>
<feature type="domain" description="PhoD-like phosphatase" evidence="2">
    <location>
        <begin position="248"/>
        <end position="500"/>
    </location>
</feature>
<dbReference type="GeneID" id="81436604"/>
<dbReference type="InterPro" id="IPR038607">
    <property type="entry name" value="PhoD-like_sf"/>
</dbReference>
<accession>A0A9W9SP30</accession>
<dbReference type="InterPro" id="IPR043904">
    <property type="entry name" value="PhoD_2-like"/>
</dbReference>
<comment type="caution">
    <text evidence="3">The sequence shown here is derived from an EMBL/GenBank/DDBJ whole genome shotgun (WGS) entry which is preliminary data.</text>
</comment>
<dbReference type="EMBL" id="JAPZBS010000002">
    <property type="protein sequence ID" value="KAJ5382068.1"/>
    <property type="molecule type" value="Genomic_DNA"/>
</dbReference>
<dbReference type="InterPro" id="IPR018946">
    <property type="entry name" value="PhoD-like_MPP"/>
</dbReference>
<dbReference type="OrthoDB" id="9999821at2759"/>
<dbReference type="CDD" id="cd07389">
    <property type="entry name" value="MPP_PhoD"/>
    <property type="match status" value="1"/>
</dbReference>
<name>A0A9W9SP30_9EURO</name>
<dbReference type="AlphaFoldDB" id="A0A9W9SP30"/>
<dbReference type="PANTHER" id="PTHR46689">
    <property type="entry name" value="MEMBRANE PROTEIN, PUTATIVE-RELATED"/>
    <property type="match status" value="1"/>
</dbReference>
<feature type="region of interest" description="Disordered" evidence="1">
    <location>
        <begin position="1"/>
        <end position="24"/>
    </location>
</feature>
<dbReference type="SUPFAM" id="SSF56300">
    <property type="entry name" value="Metallo-dependent phosphatases"/>
    <property type="match status" value="1"/>
</dbReference>
<organism evidence="3 4">
    <name type="scientific">Penicillium cataractarum</name>
    <dbReference type="NCBI Taxonomy" id="2100454"/>
    <lineage>
        <taxon>Eukaryota</taxon>
        <taxon>Fungi</taxon>
        <taxon>Dikarya</taxon>
        <taxon>Ascomycota</taxon>
        <taxon>Pezizomycotina</taxon>
        <taxon>Eurotiomycetes</taxon>
        <taxon>Eurotiomycetidae</taxon>
        <taxon>Eurotiales</taxon>
        <taxon>Aspergillaceae</taxon>
        <taxon>Penicillium</taxon>
    </lineage>
</organism>
<evidence type="ECO:0000259" key="2">
    <source>
        <dbReference type="Pfam" id="PF19050"/>
    </source>
</evidence>
<evidence type="ECO:0000313" key="4">
    <source>
        <dbReference type="Proteomes" id="UP001147782"/>
    </source>
</evidence>
<dbReference type="Pfam" id="PF19050">
    <property type="entry name" value="PhoD_2"/>
    <property type="match status" value="2"/>
</dbReference>
<dbReference type="GO" id="GO:0016020">
    <property type="term" value="C:membrane"/>
    <property type="evidence" value="ECO:0007669"/>
    <property type="project" value="TreeGrafter"/>
</dbReference>
<protein>
    <recommendedName>
        <fullName evidence="2">PhoD-like phosphatase domain-containing protein</fullName>
    </recommendedName>
</protein>
<feature type="domain" description="PhoD-like phosphatase" evidence="2">
    <location>
        <begin position="510"/>
        <end position="669"/>
    </location>
</feature>
<reference evidence="3" key="2">
    <citation type="journal article" date="2023" name="IMA Fungus">
        <title>Comparative genomic study of the Penicillium genus elucidates a diverse pangenome and 15 lateral gene transfer events.</title>
        <authorList>
            <person name="Petersen C."/>
            <person name="Sorensen T."/>
            <person name="Nielsen M.R."/>
            <person name="Sondergaard T.E."/>
            <person name="Sorensen J.L."/>
            <person name="Fitzpatrick D.A."/>
            <person name="Frisvad J.C."/>
            <person name="Nielsen K.L."/>
        </authorList>
    </citation>
    <scope>NUCLEOTIDE SEQUENCE</scope>
    <source>
        <strain evidence="3">IBT 29864</strain>
    </source>
</reference>
<dbReference type="Proteomes" id="UP001147782">
    <property type="component" value="Unassembled WGS sequence"/>
</dbReference>
<evidence type="ECO:0000313" key="3">
    <source>
        <dbReference type="EMBL" id="KAJ5382068.1"/>
    </source>
</evidence>
<reference evidence="3" key="1">
    <citation type="submission" date="2022-11" db="EMBL/GenBank/DDBJ databases">
        <authorList>
            <person name="Petersen C."/>
        </authorList>
    </citation>
    <scope>NUCLEOTIDE SEQUENCE</scope>
    <source>
        <strain evidence="3">IBT 29864</strain>
    </source>
</reference>